<keyword evidence="4" id="KW-0460">Magnesium</keyword>
<dbReference type="CDD" id="cd07505">
    <property type="entry name" value="HAD_BPGM-like"/>
    <property type="match status" value="1"/>
</dbReference>
<organism evidence="6 7">
    <name type="scientific">Streptococcus equinus</name>
    <name type="common">Streptococcus bovis</name>
    <dbReference type="NCBI Taxonomy" id="1335"/>
    <lineage>
        <taxon>Bacteria</taxon>
        <taxon>Bacillati</taxon>
        <taxon>Bacillota</taxon>
        <taxon>Bacilli</taxon>
        <taxon>Lactobacillales</taxon>
        <taxon>Streptococcaceae</taxon>
        <taxon>Streptococcus</taxon>
    </lineage>
</organism>
<accession>A0A1G9NAQ7</accession>
<dbReference type="InterPro" id="IPR023198">
    <property type="entry name" value="PGP-like_dom2"/>
</dbReference>
<dbReference type="SUPFAM" id="SSF56784">
    <property type="entry name" value="HAD-like"/>
    <property type="match status" value="1"/>
</dbReference>
<evidence type="ECO:0000313" key="7">
    <source>
        <dbReference type="Proteomes" id="UP000183162"/>
    </source>
</evidence>
<evidence type="ECO:0000256" key="2">
    <source>
        <dbReference type="ARBA" id="ARBA00006171"/>
    </source>
</evidence>
<dbReference type="InterPro" id="IPR036412">
    <property type="entry name" value="HAD-like_sf"/>
</dbReference>
<dbReference type="GO" id="GO:0046872">
    <property type="term" value="F:metal ion binding"/>
    <property type="evidence" value="ECO:0007669"/>
    <property type="project" value="UniProtKB-KW"/>
</dbReference>
<dbReference type="PANTHER" id="PTHR46193">
    <property type="entry name" value="6-PHOSPHOGLUCONATE PHOSPHATASE"/>
    <property type="match status" value="1"/>
</dbReference>
<keyword evidence="5" id="KW-0119">Carbohydrate metabolism</keyword>
<dbReference type="PANTHER" id="PTHR46193:SF18">
    <property type="entry name" value="HEXITOL PHOSPHATASE B"/>
    <property type="match status" value="1"/>
</dbReference>
<evidence type="ECO:0000256" key="5">
    <source>
        <dbReference type="ARBA" id="ARBA00023277"/>
    </source>
</evidence>
<protein>
    <submittedName>
        <fullName evidence="6">Haloacid dehalogenase superfamily, subfamily IA, variant 3 with third motif having DD or ED/haloacid dehalogenase superfamily, subfamily IA, variant 1 with third motif having Dx(3-4)D or Dx(3-4)E</fullName>
    </submittedName>
</protein>
<evidence type="ECO:0000256" key="1">
    <source>
        <dbReference type="ARBA" id="ARBA00001946"/>
    </source>
</evidence>
<dbReference type="Gene3D" id="3.40.50.1000">
    <property type="entry name" value="HAD superfamily/HAD-like"/>
    <property type="match status" value="1"/>
</dbReference>
<dbReference type="InterPro" id="IPR051600">
    <property type="entry name" value="Beta-PGM-like"/>
</dbReference>
<gene>
    <name evidence="6" type="ORF">SAMN05216400_1725</name>
</gene>
<dbReference type="InterPro" id="IPR023214">
    <property type="entry name" value="HAD_sf"/>
</dbReference>
<dbReference type="NCBIfam" id="TIGR01509">
    <property type="entry name" value="HAD-SF-IA-v3"/>
    <property type="match status" value="1"/>
</dbReference>
<dbReference type="OrthoDB" id="9797743at2"/>
<dbReference type="InterPro" id="IPR041492">
    <property type="entry name" value="HAD_2"/>
</dbReference>
<comment type="cofactor">
    <cofactor evidence="1">
        <name>Mg(2+)</name>
        <dbReference type="ChEBI" id="CHEBI:18420"/>
    </cofactor>
</comment>
<dbReference type="Proteomes" id="UP000183162">
    <property type="component" value="Unassembled WGS sequence"/>
</dbReference>
<sequence length="218" mass="25382">MENYKAIIFDMDGVLFDTETFYYRRREKFLADKGISIKHLPPSFFIGGNMKQIWPDILRDDFDKWDTDQLQVEYSIYKKTHPLPYKDLIFEDTFEVVKGLFEKGYRLGLASSSTKHDILKALEETNLKEYFSVILSGEEFEKGKPHPAIYQEARRQLGFSNAETLVIEDSEKGIQAGVSAELTVWAIEDNLFDMNQRKASRLVKNLTQIVEVLEEKTF</sequence>
<comment type="similarity">
    <text evidence="2">Belongs to the HAD-like hydrolase superfamily. CbbY/CbbZ/Gph/YieH family.</text>
</comment>
<reference evidence="6 7" key="1">
    <citation type="submission" date="2016-10" db="EMBL/GenBank/DDBJ databases">
        <authorList>
            <person name="de Groot N.N."/>
        </authorList>
    </citation>
    <scope>NUCLEOTIDE SEQUENCE [LARGE SCALE GENOMIC DNA]</scope>
    <source>
        <strain evidence="6 7">Sb09</strain>
    </source>
</reference>
<dbReference type="RefSeq" id="WP_074567218.1">
    <property type="nucleotide sequence ID" value="NZ_FNGX01000006.1"/>
</dbReference>
<dbReference type="GO" id="GO:0003824">
    <property type="term" value="F:catalytic activity"/>
    <property type="evidence" value="ECO:0007669"/>
    <property type="project" value="UniProtKB-ARBA"/>
</dbReference>
<evidence type="ECO:0000256" key="3">
    <source>
        <dbReference type="ARBA" id="ARBA00022723"/>
    </source>
</evidence>
<dbReference type="InterPro" id="IPR006439">
    <property type="entry name" value="HAD-SF_hydro_IA"/>
</dbReference>
<name>A0A1G9NAQ7_STREI</name>
<dbReference type="SFLD" id="SFLDG01129">
    <property type="entry name" value="C1.5:_HAD__Beta-PGM__Phosphata"/>
    <property type="match status" value="1"/>
</dbReference>
<dbReference type="EMBL" id="FNGX01000006">
    <property type="protein sequence ID" value="SDL83552.1"/>
    <property type="molecule type" value="Genomic_DNA"/>
</dbReference>
<dbReference type="NCBIfam" id="TIGR01549">
    <property type="entry name" value="HAD-SF-IA-v1"/>
    <property type="match status" value="1"/>
</dbReference>
<evidence type="ECO:0000256" key="4">
    <source>
        <dbReference type="ARBA" id="ARBA00022842"/>
    </source>
</evidence>
<dbReference type="SFLD" id="SFLDG01135">
    <property type="entry name" value="C1.5.6:_HAD__Beta-PGM__Phospha"/>
    <property type="match status" value="1"/>
</dbReference>
<evidence type="ECO:0000313" key="6">
    <source>
        <dbReference type="EMBL" id="SDL83552.1"/>
    </source>
</evidence>
<keyword evidence="3" id="KW-0479">Metal-binding</keyword>
<dbReference type="Pfam" id="PF13419">
    <property type="entry name" value="HAD_2"/>
    <property type="match status" value="1"/>
</dbReference>
<proteinExistence type="inferred from homology"/>
<dbReference type="Gene3D" id="1.10.150.240">
    <property type="entry name" value="Putative phosphatase, domain 2"/>
    <property type="match status" value="1"/>
</dbReference>
<dbReference type="AlphaFoldDB" id="A0A1G9NAQ7"/>
<dbReference type="SFLD" id="SFLDS00003">
    <property type="entry name" value="Haloacid_Dehalogenase"/>
    <property type="match status" value="1"/>
</dbReference>